<dbReference type="SUPFAM" id="SSF55785">
    <property type="entry name" value="PYP-like sensor domain (PAS domain)"/>
    <property type="match status" value="2"/>
</dbReference>
<dbReference type="InterPro" id="IPR001789">
    <property type="entry name" value="Sig_transdc_resp-reg_receiver"/>
</dbReference>
<dbReference type="EMBL" id="JAVDWV010000014">
    <property type="protein sequence ID" value="MDR7156233.1"/>
    <property type="molecule type" value="Genomic_DNA"/>
</dbReference>
<dbReference type="Gene3D" id="3.30.565.10">
    <property type="entry name" value="Histidine kinase-like ATPase, C-terminal domain"/>
    <property type="match status" value="1"/>
</dbReference>
<keyword evidence="3 4" id="KW-0597">Phosphoprotein</keyword>
<dbReference type="Gene3D" id="3.40.50.2300">
    <property type="match status" value="2"/>
</dbReference>
<dbReference type="InterPro" id="IPR036097">
    <property type="entry name" value="HisK_dim/P_sf"/>
</dbReference>
<dbReference type="InterPro" id="IPR003661">
    <property type="entry name" value="HisK_dim/P_dom"/>
</dbReference>
<dbReference type="PROSITE" id="PS50109">
    <property type="entry name" value="HIS_KIN"/>
    <property type="match status" value="1"/>
</dbReference>
<dbReference type="PANTHER" id="PTHR43065">
    <property type="entry name" value="SENSOR HISTIDINE KINASE"/>
    <property type="match status" value="1"/>
</dbReference>
<protein>
    <recommendedName>
        <fullName evidence="2">histidine kinase</fullName>
        <ecNumber evidence="2">2.7.13.3</ecNumber>
    </recommendedName>
</protein>
<dbReference type="Gene3D" id="3.30.450.20">
    <property type="entry name" value="PAS domain"/>
    <property type="match status" value="2"/>
</dbReference>
<dbReference type="CDD" id="cd00130">
    <property type="entry name" value="PAS"/>
    <property type="match status" value="1"/>
</dbReference>
<dbReference type="InterPro" id="IPR035965">
    <property type="entry name" value="PAS-like_dom_sf"/>
</dbReference>
<dbReference type="InterPro" id="IPR005467">
    <property type="entry name" value="His_kinase_dom"/>
</dbReference>
<gene>
    <name evidence="9" type="ORF">J2W40_003074</name>
</gene>
<dbReference type="NCBIfam" id="TIGR00229">
    <property type="entry name" value="sensory_box"/>
    <property type="match status" value="1"/>
</dbReference>
<dbReference type="InterPro" id="IPR004358">
    <property type="entry name" value="Sig_transdc_His_kin-like_C"/>
</dbReference>
<dbReference type="PROSITE" id="PS50113">
    <property type="entry name" value="PAC"/>
    <property type="match status" value="1"/>
</dbReference>
<evidence type="ECO:0000313" key="9">
    <source>
        <dbReference type="EMBL" id="MDR7156233.1"/>
    </source>
</evidence>
<organism evidence="9 10">
    <name type="scientific">Sphingobium xenophagum</name>
    <dbReference type="NCBI Taxonomy" id="121428"/>
    <lineage>
        <taxon>Bacteria</taxon>
        <taxon>Pseudomonadati</taxon>
        <taxon>Pseudomonadota</taxon>
        <taxon>Alphaproteobacteria</taxon>
        <taxon>Sphingomonadales</taxon>
        <taxon>Sphingomonadaceae</taxon>
        <taxon>Sphingobium</taxon>
    </lineage>
</organism>
<dbReference type="InterPro" id="IPR036890">
    <property type="entry name" value="HATPase_C_sf"/>
</dbReference>
<feature type="domain" description="PAC" evidence="8">
    <location>
        <begin position="288"/>
        <end position="340"/>
    </location>
</feature>
<dbReference type="CDD" id="cd00082">
    <property type="entry name" value="HisKA"/>
    <property type="match status" value="1"/>
</dbReference>
<dbReference type="CDD" id="cd18161">
    <property type="entry name" value="REC_hyHK_blue-like"/>
    <property type="match status" value="1"/>
</dbReference>
<feature type="domain" description="Histidine kinase" evidence="6">
    <location>
        <begin position="399"/>
        <end position="622"/>
    </location>
</feature>
<dbReference type="PRINTS" id="PR00344">
    <property type="entry name" value="BCTRLSENSOR"/>
</dbReference>
<evidence type="ECO:0000259" key="7">
    <source>
        <dbReference type="PROSITE" id="PS50110"/>
    </source>
</evidence>
<dbReference type="InterPro" id="IPR011006">
    <property type="entry name" value="CheY-like_superfamily"/>
</dbReference>
<reference evidence="9 10" key="1">
    <citation type="submission" date="2023-07" db="EMBL/GenBank/DDBJ databases">
        <title>Sorghum-associated microbial communities from plants grown in Nebraska, USA.</title>
        <authorList>
            <person name="Schachtman D."/>
        </authorList>
    </citation>
    <scope>NUCLEOTIDE SEQUENCE [LARGE SCALE GENOMIC DNA]</scope>
    <source>
        <strain evidence="9 10">4256</strain>
    </source>
</reference>
<dbReference type="PROSITE" id="PS50110">
    <property type="entry name" value="RESPONSE_REGULATORY"/>
    <property type="match status" value="2"/>
</dbReference>
<evidence type="ECO:0000256" key="1">
    <source>
        <dbReference type="ARBA" id="ARBA00000085"/>
    </source>
</evidence>
<dbReference type="Gene3D" id="1.10.287.130">
    <property type="match status" value="1"/>
</dbReference>
<evidence type="ECO:0000256" key="2">
    <source>
        <dbReference type="ARBA" id="ARBA00012438"/>
    </source>
</evidence>
<keyword evidence="10" id="KW-1185">Reference proteome</keyword>
<dbReference type="InterPro" id="IPR000700">
    <property type="entry name" value="PAS-assoc_C"/>
</dbReference>
<dbReference type="Pfam" id="PF00072">
    <property type="entry name" value="Response_reg"/>
    <property type="match status" value="2"/>
</dbReference>
<dbReference type="InterPro" id="IPR001610">
    <property type="entry name" value="PAC"/>
</dbReference>
<dbReference type="InterPro" id="IPR013655">
    <property type="entry name" value="PAS_fold_3"/>
</dbReference>
<evidence type="ECO:0000259" key="6">
    <source>
        <dbReference type="PROSITE" id="PS50109"/>
    </source>
</evidence>
<dbReference type="SUPFAM" id="SSF52172">
    <property type="entry name" value="CheY-like"/>
    <property type="match status" value="2"/>
</dbReference>
<dbReference type="SMART" id="SM00448">
    <property type="entry name" value="REC"/>
    <property type="match status" value="2"/>
</dbReference>
<feature type="modified residue" description="4-aspartylphosphate" evidence="4">
    <location>
        <position position="692"/>
    </location>
</feature>
<dbReference type="Pfam" id="PF08447">
    <property type="entry name" value="PAS_3"/>
    <property type="match status" value="1"/>
</dbReference>
<sequence>MMTIRQTRSIALTSEWDGFIAQQIDKGVYTDADAVLRAGLQALRDGAQAAHPVLPGWPFGGGECGDIVRGFDWAATSLGPIAGWSVELRATVANVVNSPVAKVLMWGDDHVMLYNDAYARIAGAKHPAALGGTVAGIWPEIWDFNQSVLAAGMAGERRSYLEQPLVLNRGGVSQTVIFDLFYTPVFNGNGTVGGVMCTCVDNSARAKFEADLSLSNSRFRMAMEAVHGVLWSNSADGRMVGEQPGWAALTGQSYDEYQDFGWANAVHPDDQADSVRSWNEAVAAKRMYVHEHRLRRHDGMWRVCAIRALPILNETGEIVEWVGVHTDITHQRAAEAALREQAETLARQVRHRERAEDQLRQLNETLEARVIAEIDERRRAEAKLAQAQKMETIGKLTGGVAHDFNNLLQIISGNLQLLAKDVADNPRVEKRVNNAMAGVSRGAKLASQLLAFGRRQALEPRVVNATRFVRGMDDMLRRAIGEGVEIETVVGGGLWNTFIDPAQFENALLNLAINARDAMDGQGRLTIELGNAHLDADYARAHDEVTPGQYVMLAVSDTGAGMDPDILDKVFEPFFSTKGEGKGSGLGLSMVYGFVKQSGGHVKIYSEVGEGTTVRLYLPRSIESEDAEVQMDSGPISGGTETVLVVEDDEEVRATVVEVLTDLGYNVLKAPDAAAGLIVIESGMPIDILFTDVVMPGPLKSPELARKARERLPNLAVLFTSGYTENSIVHGGKLDAGVELLSKPYTREALARRLRHVLDNQRQRNAIAQQPADTPAARIGATVLLVDDDALIRQHAAEILQNAGCLVIEAGSTEDAMMALQAAPVDVLVTDLHLPGASGVALAEAARGQRGTIAILFATGDGQLAARDALPGDMVLNKPYDAAQLIESVQAAMRAHDVRPDPEALIPRAPQHMREVEKD</sequence>
<comment type="caution">
    <text evidence="9">The sequence shown here is derived from an EMBL/GenBank/DDBJ whole genome shotgun (WGS) entry which is preliminary data.</text>
</comment>
<dbReference type="SMART" id="SM00086">
    <property type="entry name" value="PAC"/>
    <property type="match status" value="1"/>
</dbReference>
<dbReference type="Proteomes" id="UP001267638">
    <property type="component" value="Unassembled WGS sequence"/>
</dbReference>
<feature type="modified residue" description="4-aspartylphosphate" evidence="4">
    <location>
        <position position="831"/>
    </location>
</feature>
<feature type="domain" description="Response regulatory" evidence="7">
    <location>
        <begin position="642"/>
        <end position="758"/>
    </location>
</feature>
<evidence type="ECO:0000256" key="5">
    <source>
        <dbReference type="SAM" id="Coils"/>
    </source>
</evidence>
<evidence type="ECO:0000256" key="4">
    <source>
        <dbReference type="PROSITE-ProRule" id="PRU00169"/>
    </source>
</evidence>
<keyword evidence="5" id="KW-0175">Coiled coil</keyword>
<proteinExistence type="predicted"/>
<comment type="catalytic activity">
    <reaction evidence="1">
        <text>ATP + protein L-histidine = ADP + protein N-phospho-L-histidine.</text>
        <dbReference type="EC" id="2.7.13.3"/>
    </reaction>
</comment>
<dbReference type="EC" id="2.7.13.3" evidence="2"/>
<dbReference type="InterPro" id="IPR000014">
    <property type="entry name" value="PAS"/>
</dbReference>
<dbReference type="PANTHER" id="PTHR43065:SF42">
    <property type="entry name" value="TWO-COMPONENT SENSOR PPRA"/>
    <property type="match status" value="1"/>
</dbReference>
<feature type="coiled-coil region" evidence="5">
    <location>
        <begin position="338"/>
        <end position="390"/>
    </location>
</feature>
<dbReference type="SUPFAM" id="SSF47384">
    <property type="entry name" value="Homodimeric domain of signal transducing histidine kinase"/>
    <property type="match status" value="1"/>
</dbReference>
<dbReference type="CDD" id="cd16919">
    <property type="entry name" value="HATPase_CckA-like"/>
    <property type="match status" value="1"/>
</dbReference>
<dbReference type="InterPro" id="IPR003594">
    <property type="entry name" value="HATPase_dom"/>
</dbReference>
<evidence type="ECO:0000256" key="3">
    <source>
        <dbReference type="ARBA" id="ARBA00022553"/>
    </source>
</evidence>
<dbReference type="SMART" id="SM00387">
    <property type="entry name" value="HATPase_c"/>
    <property type="match status" value="1"/>
</dbReference>
<dbReference type="SMART" id="SM00388">
    <property type="entry name" value="HisKA"/>
    <property type="match status" value="1"/>
</dbReference>
<accession>A0ABU1X3R8</accession>
<evidence type="ECO:0000259" key="8">
    <source>
        <dbReference type="PROSITE" id="PS50113"/>
    </source>
</evidence>
<dbReference type="SUPFAM" id="SSF55874">
    <property type="entry name" value="ATPase domain of HSP90 chaperone/DNA topoisomerase II/histidine kinase"/>
    <property type="match status" value="1"/>
</dbReference>
<evidence type="ECO:0000313" key="10">
    <source>
        <dbReference type="Proteomes" id="UP001267638"/>
    </source>
</evidence>
<dbReference type="Pfam" id="PF02518">
    <property type="entry name" value="HATPase_c"/>
    <property type="match status" value="1"/>
</dbReference>
<feature type="domain" description="Response regulatory" evidence="7">
    <location>
        <begin position="782"/>
        <end position="893"/>
    </location>
</feature>
<name>A0ABU1X3R8_SPHXE</name>